<feature type="compositionally biased region" description="Polar residues" evidence="1">
    <location>
        <begin position="28"/>
        <end position="37"/>
    </location>
</feature>
<organism evidence="2">
    <name type="scientific">Siphoviridae sp. ctngK14</name>
    <dbReference type="NCBI Taxonomy" id="2827940"/>
    <lineage>
        <taxon>Viruses</taxon>
        <taxon>Duplodnaviria</taxon>
        <taxon>Heunggongvirae</taxon>
        <taxon>Uroviricota</taxon>
        <taxon>Caudoviricetes</taxon>
    </lineage>
</organism>
<feature type="compositionally biased region" description="Basic and acidic residues" evidence="1">
    <location>
        <begin position="12"/>
        <end position="21"/>
    </location>
</feature>
<dbReference type="EMBL" id="BK032793">
    <property type="protein sequence ID" value="DAF60692.1"/>
    <property type="molecule type" value="Genomic_DNA"/>
</dbReference>
<accession>A0A8S5TBJ8</accession>
<sequence>MRCALPVQQLSKNERAQEHLSVEPLQSPARSTAAGSALKNQGARSIIYLST</sequence>
<protein>
    <submittedName>
        <fullName evidence="2">Uncharacterized protein</fullName>
    </submittedName>
</protein>
<reference evidence="2" key="1">
    <citation type="journal article" date="2021" name="Proc. Natl. Acad. Sci. U.S.A.">
        <title>A Catalog of Tens of Thousands of Viruses from Human Metagenomes Reveals Hidden Associations with Chronic Diseases.</title>
        <authorList>
            <person name="Tisza M.J."/>
            <person name="Buck C.B."/>
        </authorList>
    </citation>
    <scope>NUCLEOTIDE SEQUENCE</scope>
    <source>
        <strain evidence="2">CtngK14</strain>
    </source>
</reference>
<evidence type="ECO:0000313" key="2">
    <source>
        <dbReference type="EMBL" id="DAF60692.1"/>
    </source>
</evidence>
<name>A0A8S5TBJ8_9CAUD</name>
<evidence type="ECO:0000256" key="1">
    <source>
        <dbReference type="SAM" id="MobiDB-lite"/>
    </source>
</evidence>
<feature type="region of interest" description="Disordered" evidence="1">
    <location>
        <begin position="1"/>
        <end position="37"/>
    </location>
</feature>
<proteinExistence type="predicted"/>